<dbReference type="AlphaFoldDB" id="A0A6C0QLN1"/>
<proteinExistence type="predicted"/>
<accession>A0A6C0QLN1</accession>
<reference evidence="1 2" key="1">
    <citation type="journal article" date="2020" name="Int. J. Med. Microbiol.">
        <title>Discovery of Paenibacillus larvae ERIC V: Phenotypic and genomic comparison to genotypes ERIC I-IV reveal different inventories of virulence factors which correlate with epidemiological prevalences of American Foulbrood.</title>
        <authorList>
            <person name="Beims H."/>
            <person name="Bunk B."/>
            <person name="Erler S."/>
            <person name="Mohr K.I."/>
            <person name="Sproer C."/>
            <person name="Pradella S."/>
            <person name="Gunther G."/>
            <person name="Rohde M."/>
            <person name="von der Ohe W."/>
            <person name="Steinert M."/>
        </authorList>
    </citation>
    <scope>NUCLEOTIDE SEQUENCE [LARGE SCALE GENOMIC DNA]</scope>
    <source>
        <strain evidence="1">Eric_V</strain>
    </source>
</reference>
<sequence>MSYELITVHAGHNVIVPGASGCGYKEHEVAREFAALLIEAFKQVTERTSGANFH</sequence>
<name>A0A6C0QLN1_9BACL</name>
<dbReference type="EMBL" id="CP019717">
    <property type="protein sequence ID" value="QHZ49622.1"/>
    <property type="molecule type" value="Genomic_DNA"/>
</dbReference>
<dbReference type="RefSeq" id="WP_155116269.1">
    <property type="nucleotide sequence ID" value="NZ_CP019651.1"/>
</dbReference>
<organism evidence="1 2">
    <name type="scientific">Paenibacillus larvae subsp. larvae</name>
    <dbReference type="NCBI Taxonomy" id="147375"/>
    <lineage>
        <taxon>Bacteria</taxon>
        <taxon>Bacillati</taxon>
        <taxon>Bacillota</taxon>
        <taxon>Bacilli</taxon>
        <taxon>Bacillales</taxon>
        <taxon>Paenibacillaceae</taxon>
        <taxon>Paenibacillus</taxon>
    </lineage>
</organism>
<protein>
    <submittedName>
        <fullName evidence="1">Uncharacterized protein</fullName>
    </submittedName>
</protein>
<gene>
    <name evidence="1" type="ORF">ERICV_00419</name>
</gene>
<evidence type="ECO:0000313" key="2">
    <source>
        <dbReference type="Proteomes" id="UP000464330"/>
    </source>
</evidence>
<dbReference type="Proteomes" id="UP000464330">
    <property type="component" value="Chromosome"/>
</dbReference>
<evidence type="ECO:0000313" key="1">
    <source>
        <dbReference type="EMBL" id="QHZ49622.1"/>
    </source>
</evidence>